<keyword evidence="3" id="KW-1185">Reference proteome</keyword>
<dbReference type="EMBL" id="CM001740">
    <property type="protein sequence ID" value="KJB08507.1"/>
    <property type="molecule type" value="Genomic_DNA"/>
</dbReference>
<dbReference type="PANTHER" id="PTHR33782:SF27">
    <property type="entry name" value="PROTEIN, PUTATIVE-RELATED"/>
    <property type="match status" value="1"/>
</dbReference>
<gene>
    <name evidence="2" type="ORF">B456_001G085400</name>
</gene>
<dbReference type="Gramene" id="KJB08507">
    <property type="protein sequence ID" value="KJB08507"/>
    <property type="gene ID" value="B456_001G085400"/>
</dbReference>
<dbReference type="OMA" id="QWFISGF"/>
<protein>
    <submittedName>
        <fullName evidence="2">Uncharacterized protein</fullName>
    </submittedName>
</protein>
<keyword evidence="1" id="KW-0472">Membrane</keyword>
<feature type="transmembrane region" description="Helical" evidence="1">
    <location>
        <begin position="113"/>
        <end position="137"/>
    </location>
</feature>
<keyword evidence="1" id="KW-1133">Transmembrane helix</keyword>
<reference evidence="2 3" key="1">
    <citation type="journal article" date="2012" name="Nature">
        <title>Repeated polyploidization of Gossypium genomes and the evolution of spinnable cotton fibres.</title>
        <authorList>
            <person name="Paterson A.H."/>
            <person name="Wendel J.F."/>
            <person name="Gundlach H."/>
            <person name="Guo H."/>
            <person name="Jenkins J."/>
            <person name="Jin D."/>
            <person name="Llewellyn D."/>
            <person name="Showmaker K.C."/>
            <person name="Shu S."/>
            <person name="Udall J."/>
            <person name="Yoo M.J."/>
            <person name="Byers R."/>
            <person name="Chen W."/>
            <person name="Doron-Faigenboim A."/>
            <person name="Duke M.V."/>
            <person name="Gong L."/>
            <person name="Grimwood J."/>
            <person name="Grover C."/>
            <person name="Grupp K."/>
            <person name="Hu G."/>
            <person name="Lee T.H."/>
            <person name="Li J."/>
            <person name="Lin L."/>
            <person name="Liu T."/>
            <person name="Marler B.S."/>
            <person name="Page J.T."/>
            <person name="Roberts A.W."/>
            <person name="Romanel E."/>
            <person name="Sanders W.S."/>
            <person name="Szadkowski E."/>
            <person name="Tan X."/>
            <person name="Tang H."/>
            <person name="Xu C."/>
            <person name="Wang J."/>
            <person name="Wang Z."/>
            <person name="Zhang D."/>
            <person name="Zhang L."/>
            <person name="Ashrafi H."/>
            <person name="Bedon F."/>
            <person name="Bowers J.E."/>
            <person name="Brubaker C.L."/>
            <person name="Chee P.W."/>
            <person name="Das S."/>
            <person name="Gingle A.R."/>
            <person name="Haigler C.H."/>
            <person name="Harker D."/>
            <person name="Hoffmann L.V."/>
            <person name="Hovav R."/>
            <person name="Jones D.C."/>
            <person name="Lemke C."/>
            <person name="Mansoor S."/>
            <person name="ur Rahman M."/>
            <person name="Rainville L.N."/>
            <person name="Rambani A."/>
            <person name="Reddy U.K."/>
            <person name="Rong J.K."/>
            <person name="Saranga Y."/>
            <person name="Scheffler B.E."/>
            <person name="Scheffler J.A."/>
            <person name="Stelly D.M."/>
            <person name="Triplett B.A."/>
            <person name="Van Deynze A."/>
            <person name="Vaslin M.F."/>
            <person name="Waghmare V.N."/>
            <person name="Walford S.A."/>
            <person name="Wright R.J."/>
            <person name="Zaki E.A."/>
            <person name="Zhang T."/>
            <person name="Dennis E.S."/>
            <person name="Mayer K.F."/>
            <person name="Peterson D.G."/>
            <person name="Rokhsar D.S."/>
            <person name="Wang X."/>
            <person name="Schmutz J."/>
        </authorList>
    </citation>
    <scope>NUCLEOTIDE SEQUENCE [LARGE SCALE GENOMIC DNA]</scope>
</reference>
<sequence length="150" mass="17245">MESTSFSSYNLLNFNQRPLRHGPKYRRKSGTFIVASTGGINNKSNGPDYVGKRVDENMIMLRMRIKDTKISEGFELPSEWMEWEKQYYLHYNEDVCEAMGVLQNLLVNVRPSFGIAMVVLVLLSFLISTGVTLFHVLRLGQWFISGFNPN</sequence>
<keyword evidence="1" id="KW-0812">Transmembrane</keyword>
<name>A0A0D2LWI3_GOSRA</name>
<proteinExistence type="predicted"/>
<organism evidence="2 3">
    <name type="scientific">Gossypium raimondii</name>
    <name type="common">Peruvian cotton</name>
    <name type="synonym">Gossypium klotzschianum subsp. raimondii</name>
    <dbReference type="NCBI Taxonomy" id="29730"/>
    <lineage>
        <taxon>Eukaryota</taxon>
        <taxon>Viridiplantae</taxon>
        <taxon>Streptophyta</taxon>
        <taxon>Embryophyta</taxon>
        <taxon>Tracheophyta</taxon>
        <taxon>Spermatophyta</taxon>
        <taxon>Magnoliopsida</taxon>
        <taxon>eudicotyledons</taxon>
        <taxon>Gunneridae</taxon>
        <taxon>Pentapetalae</taxon>
        <taxon>rosids</taxon>
        <taxon>malvids</taxon>
        <taxon>Malvales</taxon>
        <taxon>Malvaceae</taxon>
        <taxon>Malvoideae</taxon>
        <taxon>Gossypium</taxon>
    </lineage>
</organism>
<dbReference type="PANTHER" id="PTHR33782">
    <property type="entry name" value="OS01G0121600 PROTEIN"/>
    <property type="match status" value="1"/>
</dbReference>
<dbReference type="STRING" id="29730.A0A0D2LWI3"/>
<dbReference type="eggNOG" id="ENOG502S629">
    <property type="taxonomic scope" value="Eukaryota"/>
</dbReference>
<accession>A0A0D2LWI3</accession>
<dbReference type="AlphaFoldDB" id="A0A0D2LWI3"/>
<evidence type="ECO:0000256" key="1">
    <source>
        <dbReference type="SAM" id="Phobius"/>
    </source>
</evidence>
<dbReference type="Proteomes" id="UP000032304">
    <property type="component" value="Chromosome 1"/>
</dbReference>
<evidence type="ECO:0000313" key="3">
    <source>
        <dbReference type="Proteomes" id="UP000032304"/>
    </source>
</evidence>
<evidence type="ECO:0000313" key="2">
    <source>
        <dbReference type="EMBL" id="KJB08507.1"/>
    </source>
</evidence>